<evidence type="ECO:0000313" key="2">
    <source>
        <dbReference type="EMBL" id="PNY16866.1"/>
    </source>
</evidence>
<dbReference type="Proteomes" id="UP000236291">
    <property type="component" value="Unassembled WGS sequence"/>
</dbReference>
<feature type="transmembrane region" description="Helical" evidence="1">
    <location>
        <begin position="121"/>
        <end position="142"/>
    </location>
</feature>
<name>A0A2K3PNJ6_TRIPR</name>
<accession>A0A2K3PNJ6</accession>
<proteinExistence type="predicted"/>
<keyword evidence="1" id="KW-0472">Membrane</keyword>
<reference evidence="2 3" key="2">
    <citation type="journal article" date="2017" name="Front. Plant Sci.">
        <title>Gene Classification and Mining of Molecular Markers Useful in Red Clover (Trifolium pratense) Breeding.</title>
        <authorList>
            <person name="Istvanek J."/>
            <person name="Dluhosova J."/>
            <person name="Dluhos P."/>
            <person name="Patkova L."/>
            <person name="Nedelnik J."/>
            <person name="Repkova J."/>
        </authorList>
    </citation>
    <scope>NUCLEOTIDE SEQUENCE [LARGE SCALE GENOMIC DNA]</scope>
    <source>
        <strain evidence="3">cv. Tatra</strain>
        <tissue evidence="2">Young leaves</tissue>
    </source>
</reference>
<dbReference type="AlphaFoldDB" id="A0A2K3PNJ6"/>
<gene>
    <name evidence="2" type="ORF">L195_g013594</name>
</gene>
<dbReference type="EMBL" id="ASHM01008872">
    <property type="protein sequence ID" value="PNY16866.1"/>
    <property type="molecule type" value="Genomic_DNA"/>
</dbReference>
<sequence>MCQILTIHLLRLHEKDDILWRKGVGSSLCVVCEADAESNWHLFLGAIWFYSRPVKVIFYHILEYFENEEQEVMGFSAGNSQSSRPTCYLNDSILAARKFCRYCRPDSAAASISSVIQMQHFLMNITVLGLVAAFTTVQAILFSHSVPVSIFKAYM</sequence>
<organism evidence="2 3">
    <name type="scientific">Trifolium pratense</name>
    <name type="common">Red clover</name>
    <dbReference type="NCBI Taxonomy" id="57577"/>
    <lineage>
        <taxon>Eukaryota</taxon>
        <taxon>Viridiplantae</taxon>
        <taxon>Streptophyta</taxon>
        <taxon>Embryophyta</taxon>
        <taxon>Tracheophyta</taxon>
        <taxon>Spermatophyta</taxon>
        <taxon>Magnoliopsida</taxon>
        <taxon>eudicotyledons</taxon>
        <taxon>Gunneridae</taxon>
        <taxon>Pentapetalae</taxon>
        <taxon>rosids</taxon>
        <taxon>fabids</taxon>
        <taxon>Fabales</taxon>
        <taxon>Fabaceae</taxon>
        <taxon>Papilionoideae</taxon>
        <taxon>50 kb inversion clade</taxon>
        <taxon>NPAAA clade</taxon>
        <taxon>Hologalegina</taxon>
        <taxon>IRL clade</taxon>
        <taxon>Trifolieae</taxon>
        <taxon>Trifolium</taxon>
    </lineage>
</organism>
<keyword evidence="1" id="KW-1133">Transmembrane helix</keyword>
<comment type="caution">
    <text evidence="2">The sequence shown here is derived from an EMBL/GenBank/DDBJ whole genome shotgun (WGS) entry which is preliminary data.</text>
</comment>
<protein>
    <submittedName>
        <fullName evidence="2">Uncharacterized protein</fullName>
    </submittedName>
</protein>
<reference evidence="2 3" key="1">
    <citation type="journal article" date="2014" name="Am. J. Bot.">
        <title>Genome assembly and annotation for red clover (Trifolium pratense; Fabaceae).</title>
        <authorList>
            <person name="Istvanek J."/>
            <person name="Jaros M."/>
            <person name="Krenek A."/>
            <person name="Repkova J."/>
        </authorList>
    </citation>
    <scope>NUCLEOTIDE SEQUENCE [LARGE SCALE GENOMIC DNA]</scope>
    <source>
        <strain evidence="3">cv. Tatra</strain>
        <tissue evidence="2">Young leaves</tissue>
    </source>
</reference>
<evidence type="ECO:0000313" key="3">
    <source>
        <dbReference type="Proteomes" id="UP000236291"/>
    </source>
</evidence>
<keyword evidence="1" id="KW-0812">Transmembrane</keyword>
<evidence type="ECO:0000256" key="1">
    <source>
        <dbReference type="SAM" id="Phobius"/>
    </source>
</evidence>